<name>A0A833RQ91_PHYIN</name>
<protein>
    <submittedName>
        <fullName evidence="1">Uncharacterized protein</fullName>
    </submittedName>
</protein>
<reference evidence="1" key="1">
    <citation type="submission" date="2020-04" db="EMBL/GenBank/DDBJ databases">
        <title>Hybrid Assembly of Korean Phytophthora infestans isolates.</title>
        <authorList>
            <person name="Prokchorchik M."/>
            <person name="Lee Y."/>
            <person name="Seo J."/>
            <person name="Cho J.-H."/>
            <person name="Park Y.-E."/>
            <person name="Jang D.-C."/>
            <person name="Im J.-S."/>
            <person name="Choi J.-G."/>
            <person name="Park H.-J."/>
            <person name="Lee G.-B."/>
            <person name="Lee Y.-G."/>
            <person name="Hong S.-Y."/>
            <person name="Cho K."/>
            <person name="Sohn K.H."/>
        </authorList>
    </citation>
    <scope>NUCLEOTIDE SEQUENCE</scope>
    <source>
        <strain evidence="1">KR_1_A1</strain>
    </source>
</reference>
<keyword evidence="2" id="KW-1185">Reference proteome</keyword>
<evidence type="ECO:0000313" key="1">
    <source>
        <dbReference type="EMBL" id="KAF4030387.1"/>
    </source>
</evidence>
<evidence type="ECO:0000313" key="2">
    <source>
        <dbReference type="Proteomes" id="UP000602510"/>
    </source>
</evidence>
<dbReference type="EMBL" id="WSZM01000692">
    <property type="protein sequence ID" value="KAF4030387.1"/>
    <property type="molecule type" value="Genomic_DNA"/>
</dbReference>
<gene>
    <name evidence="1" type="ORF">GN244_ATG17881</name>
</gene>
<organism evidence="1 2">
    <name type="scientific">Phytophthora infestans</name>
    <name type="common">Potato late blight agent</name>
    <name type="synonym">Botrytis infestans</name>
    <dbReference type="NCBI Taxonomy" id="4787"/>
    <lineage>
        <taxon>Eukaryota</taxon>
        <taxon>Sar</taxon>
        <taxon>Stramenopiles</taxon>
        <taxon>Oomycota</taxon>
        <taxon>Peronosporomycetes</taxon>
        <taxon>Peronosporales</taxon>
        <taxon>Peronosporaceae</taxon>
        <taxon>Phytophthora</taxon>
    </lineage>
</organism>
<dbReference type="AlphaFoldDB" id="A0A833RQ91"/>
<accession>A0A833RQ91</accession>
<proteinExistence type="predicted"/>
<dbReference type="Proteomes" id="UP000602510">
    <property type="component" value="Unassembled WGS sequence"/>
</dbReference>
<comment type="caution">
    <text evidence="1">The sequence shown here is derived from an EMBL/GenBank/DDBJ whole genome shotgun (WGS) entry which is preliminary data.</text>
</comment>
<sequence length="171" mass="19457">MTLGQTLSDYKPNKHIRPDVLRHMRRSYQHLDALVEIARSGVRASLSKPVPRHRKYPVSHKSVDNCYAVLPKNIRKKQDSWLIWPKMHISPSVVADKGDEDPLVSGRIDSQQSVSRGAVSKLSHGHIVSARPRSSTSMLLLLKLYDSITTFRTRKLSFKPGTLHLPKRVYT</sequence>